<comment type="caution">
    <text evidence="2">The sequence shown here is derived from an EMBL/GenBank/DDBJ whole genome shotgun (WGS) entry which is preliminary data.</text>
</comment>
<dbReference type="InterPro" id="IPR029068">
    <property type="entry name" value="Glyas_Bleomycin-R_OHBP_Dase"/>
</dbReference>
<sequence>MLFSHMRIARPVSELDATASMYCAGLGLELLGSFTDHEGFSGIMLGAPEAGWHLEFTQCRHHPVTPSPSDEDLLVLYYPQQAAWEAQCTAMDAAGFLRVTAFNPYWEVNGVTFVDRDGYRTVLQNRGAWCVIRRVWRRADAERGGR</sequence>
<dbReference type="AlphaFoldDB" id="A0A939SN04"/>
<dbReference type="Proteomes" id="UP000664002">
    <property type="component" value="Unassembled WGS sequence"/>
</dbReference>
<dbReference type="SUPFAM" id="SSF54593">
    <property type="entry name" value="Glyoxalase/Bleomycin resistance protein/Dihydroxybiphenyl dioxygenase"/>
    <property type="match status" value="1"/>
</dbReference>
<evidence type="ECO:0000313" key="2">
    <source>
        <dbReference type="EMBL" id="MBO1997444.1"/>
    </source>
</evidence>
<dbReference type="Pfam" id="PF22658">
    <property type="entry name" value="YycE-like_N"/>
    <property type="match status" value="1"/>
</dbReference>
<dbReference type="InterPro" id="IPR037523">
    <property type="entry name" value="VOC_core"/>
</dbReference>
<dbReference type="CDD" id="cd06587">
    <property type="entry name" value="VOC"/>
    <property type="match status" value="1"/>
</dbReference>
<gene>
    <name evidence="2" type="ORF">J4730_13760</name>
</gene>
<protein>
    <submittedName>
        <fullName evidence="2">VOC family protein</fullName>
    </submittedName>
</protein>
<reference evidence="2" key="1">
    <citation type="submission" date="2021-03" db="EMBL/GenBank/DDBJ databases">
        <title>Molecular epidemiology and mechanisms of colistin and carbapenem resistance in Enterobacteriaceae from clinical isolates, the environment and porcine samples in Pretoria, South Africa.</title>
        <authorList>
            <person name="Bogoshi D."/>
            <person name="Mbelle N.M."/>
            <person name="Naidoo V."/>
            <person name="Osei Sekyere J."/>
        </authorList>
    </citation>
    <scope>NUCLEOTIDE SEQUENCE</scope>
    <source>
        <strain evidence="2">C027</strain>
    </source>
</reference>
<name>A0A939SN04_KLEPN</name>
<dbReference type="InterPro" id="IPR058997">
    <property type="entry name" value="YycE-like_C"/>
</dbReference>
<organism evidence="2 3">
    <name type="scientific">Klebsiella pneumoniae</name>
    <dbReference type="NCBI Taxonomy" id="573"/>
    <lineage>
        <taxon>Bacteria</taxon>
        <taxon>Pseudomonadati</taxon>
        <taxon>Pseudomonadota</taxon>
        <taxon>Gammaproteobacteria</taxon>
        <taxon>Enterobacterales</taxon>
        <taxon>Enterobacteriaceae</taxon>
        <taxon>Klebsiella/Raoultella group</taxon>
        <taxon>Klebsiella</taxon>
        <taxon>Klebsiella pneumoniae complex</taxon>
    </lineage>
</organism>
<dbReference type="Pfam" id="PF22659">
    <property type="entry name" value="YycE-like_C"/>
    <property type="match status" value="1"/>
</dbReference>
<feature type="domain" description="VOC" evidence="1">
    <location>
        <begin position="2"/>
        <end position="126"/>
    </location>
</feature>
<proteinExistence type="predicted"/>
<dbReference type="EMBL" id="JAGETM010000015">
    <property type="protein sequence ID" value="MBO1997444.1"/>
    <property type="molecule type" value="Genomic_DNA"/>
</dbReference>
<dbReference type="Gene3D" id="3.10.180.10">
    <property type="entry name" value="2,3-Dihydroxybiphenyl 1,2-Dioxygenase, domain 1"/>
    <property type="match status" value="1"/>
</dbReference>
<dbReference type="PROSITE" id="PS51819">
    <property type="entry name" value="VOC"/>
    <property type="match status" value="1"/>
</dbReference>
<dbReference type="InterPro" id="IPR058998">
    <property type="entry name" value="YycE-like_N"/>
</dbReference>
<accession>A0A939SN04</accession>
<evidence type="ECO:0000313" key="3">
    <source>
        <dbReference type="Proteomes" id="UP000664002"/>
    </source>
</evidence>
<evidence type="ECO:0000259" key="1">
    <source>
        <dbReference type="PROSITE" id="PS51819"/>
    </source>
</evidence>